<organism evidence="2">
    <name type="scientific">Paenibacillus sp. BIHB 4019</name>
    <dbReference type="NCBI Taxonomy" id="1870819"/>
    <lineage>
        <taxon>Bacteria</taxon>
        <taxon>Bacillati</taxon>
        <taxon>Bacillota</taxon>
        <taxon>Bacilli</taxon>
        <taxon>Bacillales</taxon>
        <taxon>Paenibacillaceae</taxon>
        <taxon>Paenibacillus</taxon>
    </lineage>
</organism>
<dbReference type="EMBL" id="CP016808">
    <property type="protein sequence ID" value="ANY67126.1"/>
    <property type="molecule type" value="Genomic_DNA"/>
</dbReference>
<gene>
    <name evidence="2" type="ORF">BBD42_12120</name>
</gene>
<dbReference type="SUPFAM" id="SSF55729">
    <property type="entry name" value="Acyl-CoA N-acyltransferases (Nat)"/>
    <property type="match status" value="1"/>
</dbReference>
<dbReference type="InterPro" id="IPR016181">
    <property type="entry name" value="Acyl_CoA_acyltransferase"/>
</dbReference>
<protein>
    <submittedName>
        <fullName evidence="2">GNAT family N-acetyltransferase</fullName>
    </submittedName>
</protein>
<evidence type="ECO:0000259" key="1">
    <source>
        <dbReference type="PROSITE" id="PS51186"/>
    </source>
</evidence>
<dbReference type="Gene3D" id="3.40.630.30">
    <property type="match status" value="1"/>
</dbReference>
<feature type="domain" description="N-acetyltransferase" evidence="1">
    <location>
        <begin position="1"/>
        <end position="135"/>
    </location>
</feature>
<dbReference type="GO" id="GO:0016747">
    <property type="term" value="F:acyltransferase activity, transferring groups other than amino-acyl groups"/>
    <property type="evidence" value="ECO:0007669"/>
    <property type="project" value="InterPro"/>
</dbReference>
<dbReference type="InterPro" id="IPR000182">
    <property type="entry name" value="GNAT_dom"/>
</dbReference>
<keyword evidence="2" id="KW-0808">Transferase</keyword>
<dbReference type="RefSeq" id="WP_099518337.1">
    <property type="nucleotide sequence ID" value="NZ_CP016808.1"/>
</dbReference>
<sequence>MTIEWATAADEAFIADRDHHILASLIGRKIENREYYVFRNELGDRIGWMRYGYFWDNTPFLNMIWLDERERGKGFGKTATLLWEQHMREQGCKLVMTSTQADEDAQHFYRKLGYKDSGCLMWENQALEIILTKAI</sequence>
<dbReference type="PROSITE" id="PS51186">
    <property type="entry name" value="GNAT"/>
    <property type="match status" value="1"/>
</dbReference>
<proteinExistence type="predicted"/>
<accession>A0A1B2DHF3</accession>
<dbReference type="AlphaFoldDB" id="A0A1B2DHF3"/>
<name>A0A1B2DHF3_9BACL</name>
<reference evidence="2" key="1">
    <citation type="submission" date="2016-08" db="EMBL/GenBank/DDBJ databases">
        <title>Complete Genome Seqeunce of Paenibacillus sp. BIHB 4019 from tea rhizoplane.</title>
        <authorList>
            <person name="Thakur R."/>
            <person name="Swarnkar M.K."/>
            <person name="Gulati A."/>
        </authorList>
    </citation>
    <scope>NUCLEOTIDE SEQUENCE [LARGE SCALE GENOMIC DNA]</scope>
    <source>
        <strain evidence="2">BIHB4019</strain>
    </source>
</reference>
<evidence type="ECO:0000313" key="2">
    <source>
        <dbReference type="EMBL" id="ANY67126.1"/>
    </source>
</evidence>
<dbReference type="Pfam" id="PF00583">
    <property type="entry name" value="Acetyltransf_1"/>
    <property type="match status" value="1"/>
</dbReference>